<keyword evidence="2" id="KW-1185">Reference proteome</keyword>
<dbReference type="PANTHER" id="PTHR47076">
    <property type="entry name" value="NHL DOMAIN PROTEIN"/>
    <property type="match status" value="1"/>
</dbReference>
<accession>A0A822YHP9</accession>
<comment type="caution">
    <text evidence="1">The sequence shown here is derived from an EMBL/GenBank/DDBJ whole genome shotgun (WGS) entry which is preliminary data.</text>
</comment>
<sequence length="133" mass="15584">MKDMTTEILVLVNKETEAGEDLDPDVVHVGPKRGCCFWIPCFSSQRPTRGKGSLWWERIRTADRKDRWWLKGWRKVRVSGPRWKAFIRRFKKSNGRGRGARLGKFHYDPLSYARNFDEGPGQYDHLDDDIGSE</sequence>
<dbReference type="Proteomes" id="UP000607653">
    <property type="component" value="Unassembled WGS sequence"/>
</dbReference>
<name>A0A822YHP9_NELNU</name>
<reference evidence="1 2" key="1">
    <citation type="journal article" date="2020" name="Mol. Biol. Evol.">
        <title>Distinct Expression and Methylation Patterns for Genes with Different Fates following a Single Whole-Genome Duplication in Flowering Plants.</title>
        <authorList>
            <person name="Shi T."/>
            <person name="Rahmani R.S."/>
            <person name="Gugger P.F."/>
            <person name="Wang M."/>
            <person name="Li H."/>
            <person name="Zhang Y."/>
            <person name="Li Z."/>
            <person name="Wang Q."/>
            <person name="Van de Peer Y."/>
            <person name="Marchal K."/>
            <person name="Chen J."/>
        </authorList>
    </citation>
    <scope>NUCLEOTIDE SEQUENCE [LARGE SCALE GENOMIC DNA]</scope>
    <source>
        <tissue evidence="1">Leaf</tissue>
    </source>
</reference>
<dbReference type="EMBL" id="DUZY01000003">
    <property type="protein sequence ID" value="DAD31001.1"/>
    <property type="molecule type" value="Genomic_DNA"/>
</dbReference>
<gene>
    <name evidence="1" type="ORF">HUJ06_009852</name>
</gene>
<organism evidence="1 2">
    <name type="scientific">Nelumbo nucifera</name>
    <name type="common">Sacred lotus</name>
    <dbReference type="NCBI Taxonomy" id="4432"/>
    <lineage>
        <taxon>Eukaryota</taxon>
        <taxon>Viridiplantae</taxon>
        <taxon>Streptophyta</taxon>
        <taxon>Embryophyta</taxon>
        <taxon>Tracheophyta</taxon>
        <taxon>Spermatophyta</taxon>
        <taxon>Magnoliopsida</taxon>
        <taxon>Proteales</taxon>
        <taxon>Nelumbonaceae</taxon>
        <taxon>Nelumbo</taxon>
    </lineage>
</organism>
<proteinExistence type="predicted"/>
<evidence type="ECO:0000313" key="2">
    <source>
        <dbReference type="Proteomes" id="UP000607653"/>
    </source>
</evidence>
<dbReference type="PANTHER" id="PTHR47076:SF1">
    <property type="entry name" value="NHL DOMAIN PROTEIN"/>
    <property type="match status" value="1"/>
</dbReference>
<evidence type="ECO:0000313" key="1">
    <source>
        <dbReference type="EMBL" id="DAD31001.1"/>
    </source>
</evidence>
<protein>
    <submittedName>
        <fullName evidence="1">Uncharacterized protein</fullName>
    </submittedName>
</protein>
<dbReference type="AlphaFoldDB" id="A0A822YHP9"/>